<organism evidence="2 3">
    <name type="scientific">Kribbella kalugense</name>
    <dbReference type="NCBI Taxonomy" id="2512221"/>
    <lineage>
        <taxon>Bacteria</taxon>
        <taxon>Bacillati</taxon>
        <taxon>Actinomycetota</taxon>
        <taxon>Actinomycetes</taxon>
        <taxon>Propionibacteriales</taxon>
        <taxon>Kribbellaceae</taxon>
        <taxon>Kribbella</taxon>
    </lineage>
</organism>
<feature type="compositionally biased region" description="Pro residues" evidence="1">
    <location>
        <begin position="306"/>
        <end position="320"/>
    </location>
</feature>
<name>A0A4R7ZH60_9ACTN</name>
<reference evidence="2 3" key="1">
    <citation type="submission" date="2019-03" db="EMBL/GenBank/DDBJ databases">
        <title>Genomic Encyclopedia of Type Strains, Phase III (KMG-III): the genomes of soil and plant-associated and newly described type strains.</title>
        <authorList>
            <person name="Whitman W."/>
        </authorList>
    </citation>
    <scope>NUCLEOTIDE SEQUENCE [LARGE SCALE GENOMIC DNA]</scope>
    <source>
        <strain evidence="2 3">VKM Ac-2570</strain>
    </source>
</reference>
<feature type="compositionally biased region" description="Low complexity" evidence="1">
    <location>
        <begin position="346"/>
        <end position="356"/>
    </location>
</feature>
<evidence type="ECO:0000313" key="2">
    <source>
        <dbReference type="EMBL" id="TDW17027.1"/>
    </source>
</evidence>
<proteinExistence type="predicted"/>
<dbReference type="Proteomes" id="UP000295447">
    <property type="component" value="Unassembled WGS sequence"/>
</dbReference>
<keyword evidence="3" id="KW-1185">Reference proteome</keyword>
<evidence type="ECO:0008006" key="4">
    <source>
        <dbReference type="Google" id="ProtNLM"/>
    </source>
</evidence>
<sequence>MDKGFPALFDLPAARSRSNLEHMFEDDLDALPTADLLESAAELRALSHRAEARLLQHALSYADRYHPSAYPDRAGRRPGRRTCDGRERTVVLGGDGCPEILEFAIAEFGVMLGISPRVAADYLGQALALRHRFPFLWARVLSGEATPWKACRIVADCKKLSAEAAARVDKRVAGLVDSITPARLEKIIKAARMHVDTDQARAEAAEKARERGVFVGQSNEHGTKTMFIKAAAGAVARNEATLAAIAEALKIFGDTRSVQTRRAEAVGIIADARFTEELLTQARAHRLINPQPDAADTPDDATRPDPTTPDPTAPDSPGTPDPRRPDPATPDGPGMPDPTEARTGVGEPTAAAAGARARWRDEDEDLLDDWPANGDELGPDGELDRDPHDPSSAEPPDVPDAPGMEPEQGSSEPESESESAGPSGPFLHIEPDDGQPMDPAAERALRARLARIKHDAYANQPHPHSAAGSGGRTNGAGNGTGSSGCGANGGGSGSGGVRVRPGQTEIYVHLTDLTLATGSGVLRVEGLGPMLAEQLAELVGYGPYTVKPVIDLNDAVSVDAYEIPDRIRERVKLTHPVEVFPFGTQETRRSMDLDHLRPYDPLGPPGQTSTSNLAPLGRYPHRVKTHAHGWNVHRVDDKTLEWSTPHGFRFHVDPTGTHRVRTSGEPD</sequence>
<gene>
    <name evidence="2" type="ORF">EV650_3588</name>
</gene>
<dbReference type="AlphaFoldDB" id="A0A4R7ZH60"/>
<comment type="caution">
    <text evidence="2">The sequence shown here is derived from an EMBL/GenBank/DDBJ whole genome shotgun (WGS) entry which is preliminary data.</text>
</comment>
<feature type="region of interest" description="Disordered" evidence="1">
    <location>
        <begin position="459"/>
        <end position="498"/>
    </location>
</feature>
<feature type="region of interest" description="Disordered" evidence="1">
    <location>
        <begin position="287"/>
        <end position="438"/>
    </location>
</feature>
<protein>
    <recommendedName>
        <fullName evidence="4">DUF222 domain-containing protein</fullName>
    </recommendedName>
</protein>
<dbReference type="EMBL" id="SODF01000002">
    <property type="protein sequence ID" value="TDW17027.1"/>
    <property type="molecule type" value="Genomic_DNA"/>
</dbReference>
<accession>A0A4R7ZH60</accession>
<feature type="compositionally biased region" description="Gly residues" evidence="1">
    <location>
        <begin position="468"/>
        <end position="496"/>
    </location>
</feature>
<feature type="compositionally biased region" description="Basic and acidic residues" evidence="1">
    <location>
        <begin position="382"/>
        <end position="391"/>
    </location>
</feature>
<feature type="compositionally biased region" description="Low complexity" evidence="1">
    <location>
        <begin position="402"/>
        <end position="425"/>
    </location>
</feature>
<evidence type="ECO:0000313" key="3">
    <source>
        <dbReference type="Proteomes" id="UP000295447"/>
    </source>
</evidence>
<feature type="compositionally biased region" description="Pro residues" evidence="1">
    <location>
        <begin position="327"/>
        <end position="336"/>
    </location>
</feature>
<evidence type="ECO:0000256" key="1">
    <source>
        <dbReference type="SAM" id="MobiDB-lite"/>
    </source>
</evidence>